<dbReference type="OrthoDB" id="851886at2759"/>
<reference evidence="2" key="1">
    <citation type="submission" date="2025-08" db="UniProtKB">
        <authorList>
            <consortium name="RefSeq"/>
        </authorList>
    </citation>
    <scope>IDENTIFICATION</scope>
</reference>
<dbReference type="RefSeq" id="XP_016482459.1">
    <property type="nucleotide sequence ID" value="XM_016626973.1"/>
</dbReference>
<dbReference type="PANTHER" id="PTHR31286">
    <property type="entry name" value="GLYCINE-RICH CELL WALL STRUCTURAL PROTEIN 1.8-LIKE"/>
    <property type="match status" value="1"/>
</dbReference>
<dbReference type="PANTHER" id="PTHR31286:SF165">
    <property type="entry name" value="DUF4283 DOMAIN-CONTAINING PROTEIN"/>
    <property type="match status" value="1"/>
</dbReference>
<dbReference type="AlphaFoldDB" id="A0A1S4B0U1"/>
<dbReference type="KEGG" id="nta:107803286"/>
<accession>A0A1S4B0U1</accession>
<evidence type="ECO:0000313" key="2">
    <source>
        <dbReference type="RefSeq" id="XP_016482459.1"/>
    </source>
</evidence>
<evidence type="ECO:0000256" key="1">
    <source>
        <dbReference type="SAM" id="MobiDB-lite"/>
    </source>
</evidence>
<evidence type="ECO:0008006" key="3">
    <source>
        <dbReference type="Google" id="ProtNLM"/>
    </source>
</evidence>
<feature type="region of interest" description="Disordered" evidence="1">
    <location>
        <begin position="1"/>
        <end position="32"/>
    </location>
</feature>
<dbReference type="PaxDb" id="4097-A0A1S4B0U1"/>
<protein>
    <recommendedName>
        <fullName evidence="3">DUF4283 domain-containing protein</fullName>
    </recommendedName>
</protein>
<gene>
    <name evidence="2" type="primary">LOC107803286</name>
</gene>
<sequence>MGRKSKTGRGEQKGQGTVANGGKQIVPQSADAKKTRNINVLQGIAPLELSQAGIDHTPIRRNLISRDENCLAQSSGKSSWADMVEEEVAEEAGLGKSQNSMNSWSKVIGPIPTTEGFDLCREEVIGQNVKITIDDIKDEVEYCSSAVICYVLGSNPPLSVMDGYFRIIWGNMGIDKVTLVNKGVFLVRFQTEESEIKTVEEGVQDIGMKKETINRIPIWIKLMGLDIKYWGKSSLTKIAGMAGKPLKANRATTQKEQLTFARILIEMSINQQYPSRIMFENEYEKIIEQ</sequence>
<dbReference type="InterPro" id="IPR040256">
    <property type="entry name" value="At4g02000-like"/>
</dbReference>
<name>A0A1S4B0U1_TOBAC</name>
<proteinExistence type="predicted"/>
<organism evidence="2">
    <name type="scientific">Nicotiana tabacum</name>
    <name type="common">Common tobacco</name>
    <dbReference type="NCBI Taxonomy" id="4097"/>
    <lineage>
        <taxon>Eukaryota</taxon>
        <taxon>Viridiplantae</taxon>
        <taxon>Streptophyta</taxon>
        <taxon>Embryophyta</taxon>
        <taxon>Tracheophyta</taxon>
        <taxon>Spermatophyta</taxon>
        <taxon>Magnoliopsida</taxon>
        <taxon>eudicotyledons</taxon>
        <taxon>Gunneridae</taxon>
        <taxon>Pentapetalae</taxon>
        <taxon>asterids</taxon>
        <taxon>lamiids</taxon>
        <taxon>Solanales</taxon>
        <taxon>Solanaceae</taxon>
        <taxon>Nicotianoideae</taxon>
        <taxon>Nicotianeae</taxon>
        <taxon>Nicotiana</taxon>
    </lineage>
</organism>